<dbReference type="Pfam" id="PF00834">
    <property type="entry name" value="Ribul_P_3_epim"/>
    <property type="match status" value="1"/>
</dbReference>
<dbReference type="InterPro" id="IPR011060">
    <property type="entry name" value="RibuloseP-bd_barrel"/>
</dbReference>
<organism evidence="3 4">
    <name type="scientific">Kribbibacterium absianum</name>
    <dbReference type="NCBI Taxonomy" id="3044210"/>
    <lineage>
        <taxon>Bacteria</taxon>
        <taxon>Bacillati</taxon>
        <taxon>Actinomycetota</taxon>
        <taxon>Coriobacteriia</taxon>
        <taxon>Coriobacteriales</taxon>
        <taxon>Kribbibacteriaceae</taxon>
        <taxon>Kribbibacterium</taxon>
    </lineage>
</organism>
<accession>A0ABT6ZLW2</accession>
<keyword evidence="4" id="KW-1185">Reference proteome</keyword>
<evidence type="ECO:0000313" key="3">
    <source>
        <dbReference type="EMBL" id="MDJ1129774.1"/>
    </source>
</evidence>
<dbReference type="CDD" id="cd00429">
    <property type="entry name" value="RPE"/>
    <property type="match status" value="1"/>
</dbReference>
<evidence type="ECO:0000313" key="4">
    <source>
        <dbReference type="Proteomes" id="UP001431693"/>
    </source>
</evidence>
<dbReference type="EC" id="5.1.3.1" evidence="3"/>
<proteinExistence type="predicted"/>
<dbReference type="Proteomes" id="UP001431693">
    <property type="component" value="Unassembled WGS sequence"/>
</dbReference>
<name>A0ABT6ZLW2_9ACTN</name>
<dbReference type="PROSITE" id="PS01085">
    <property type="entry name" value="RIBUL_P_3_EPIMER_1"/>
    <property type="match status" value="1"/>
</dbReference>
<dbReference type="PANTHER" id="PTHR11749">
    <property type="entry name" value="RIBULOSE-5-PHOSPHATE-3-EPIMERASE"/>
    <property type="match status" value="1"/>
</dbReference>
<evidence type="ECO:0000256" key="1">
    <source>
        <dbReference type="ARBA" id="ARBA00022723"/>
    </source>
</evidence>
<dbReference type="RefSeq" id="WP_283712894.1">
    <property type="nucleotide sequence ID" value="NZ_JASJEW010000002.1"/>
</dbReference>
<dbReference type="Gene3D" id="3.20.20.70">
    <property type="entry name" value="Aldolase class I"/>
    <property type="match status" value="1"/>
</dbReference>
<dbReference type="GO" id="GO:0004750">
    <property type="term" value="F:D-ribulose-phosphate 3-epimerase activity"/>
    <property type="evidence" value="ECO:0007669"/>
    <property type="project" value="UniProtKB-EC"/>
</dbReference>
<reference evidence="3" key="1">
    <citation type="submission" date="2023-05" db="EMBL/GenBank/DDBJ databases">
        <title>[olsenella] sp. nov., isolated from a pig farm feces dump.</title>
        <authorList>
            <person name="Chang Y.-H."/>
        </authorList>
    </citation>
    <scope>NUCLEOTIDE SEQUENCE</scope>
    <source>
        <strain evidence="3">YH-ols2217</strain>
    </source>
</reference>
<sequence length="233" mass="24808">MATPLLLPSMMCADFGHLAEEVAALEAAGVDGFHLDVMDGAFVPNYALGLGDVAFICEAASVPCDVHLMIERAADHVQLFADAGAQIIYVHSESDPHIARTLLKIRESGAEPGLAINPGTSLDTVRTLLPLVDHVLVMTVNPGFAGQPYLDFVDEKLERLIALGAEMGFSVVVDGACSPERIATLGSRGADGFVLGTSALFGKDRPYDELVRGLRAAWLGTWHPTPSVSEWLQ</sequence>
<keyword evidence="2 3" id="KW-0413">Isomerase</keyword>
<dbReference type="InterPro" id="IPR000056">
    <property type="entry name" value="Ribul_P_3_epim-like"/>
</dbReference>
<dbReference type="NCBIfam" id="NF004076">
    <property type="entry name" value="PRK05581.1-4"/>
    <property type="match status" value="1"/>
</dbReference>
<dbReference type="SUPFAM" id="SSF51366">
    <property type="entry name" value="Ribulose-phoshate binding barrel"/>
    <property type="match status" value="1"/>
</dbReference>
<gene>
    <name evidence="3" type="ORF">QJ043_06755</name>
</gene>
<comment type="caution">
    <text evidence="3">The sequence shown here is derived from an EMBL/GenBank/DDBJ whole genome shotgun (WGS) entry which is preliminary data.</text>
</comment>
<evidence type="ECO:0000256" key="2">
    <source>
        <dbReference type="ARBA" id="ARBA00023235"/>
    </source>
</evidence>
<dbReference type="EMBL" id="JASJEX010000003">
    <property type="protein sequence ID" value="MDJ1129774.1"/>
    <property type="molecule type" value="Genomic_DNA"/>
</dbReference>
<keyword evidence="1" id="KW-0479">Metal-binding</keyword>
<protein>
    <submittedName>
        <fullName evidence="3">Ribulose-phosphate 3-epimerase</fullName>
        <ecNumber evidence="3">5.1.3.1</ecNumber>
    </submittedName>
</protein>
<dbReference type="InterPro" id="IPR013785">
    <property type="entry name" value="Aldolase_TIM"/>
</dbReference>